<evidence type="ECO:0000256" key="4">
    <source>
        <dbReference type="ARBA" id="ARBA00022729"/>
    </source>
</evidence>
<comment type="similarity">
    <text evidence="2">Belongs to the glycosyl hydrolase 29 family.</text>
</comment>
<evidence type="ECO:0000256" key="5">
    <source>
        <dbReference type="ARBA" id="ARBA00022801"/>
    </source>
</evidence>
<dbReference type="SUPFAM" id="SSF51445">
    <property type="entry name" value="(Trans)glycosidases"/>
    <property type="match status" value="1"/>
</dbReference>
<comment type="function">
    <text evidence="1">Alpha-L-fucosidase is responsible for hydrolyzing the alpha-1,6-linked fucose joined to the reducing-end N-acetylglucosamine of the carbohydrate moieties of glycoproteins.</text>
</comment>
<name>A0ABS2DWY2_9BACT</name>
<feature type="domain" description="Glycoside hydrolase family 29 N-terminal" evidence="8">
    <location>
        <begin position="41"/>
        <end position="393"/>
    </location>
</feature>
<feature type="chain" id="PRO_5046543004" description="alpha-L-fucosidase" evidence="7">
    <location>
        <begin position="22"/>
        <end position="631"/>
    </location>
</feature>
<reference evidence="9 10" key="1">
    <citation type="journal article" date="2021" name="Sci. Rep.">
        <title>The distribution of antibiotic resistance genes in chicken gut microbiota commensals.</title>
        <authorList>
            <person name="Juricova H."/>
            <person name="Matiasovicova J."/>
            <person name="Kubasova T."/>
            <person name="Cejkova D."/>
            <person name="Rychlik I."/>
        </authorList>
    </citation>
    <scope>NUCLEOTIDE SEQUENCE [LARGE SCALE GENOMIC DNA]</scope>
    <source>
        <strain evidence="9 10">An772</strain>
    </source>
</reference>
<dbReference type="Gene3D" id="2.60.40.1180">
    <property type="entry name" value="Golgi alpha-mannosidase II"/>
    <property type="match status" value="1"/>
</dbReference>
<evidence type="ECO:0000313" key="10">
    <source>
        <dbReference type="Proteomes" id="UP000766986"/>
    </source>
</evidence>
<dbReference type="Gene3D" id="3.20.20.80">
    <property type="entry name" value="Glycosidases"/>
    <property type="match status" value="1"/>
</dbReference>
<dbReference type="InterPro" id="IPR000933">
    <property type="entry name" value="Glyco_hydro_29"/>
</dbReference>
<protein>
    <recommendedName>
        <fullName evidence="3">alpha-L-fucosidase</fullName>
        <ecNumber evidence="3">3.2.1.51</ecNumber>
    </recommendedName>
</protein>
<evidence type="ECO:0000256" key="1">
    <source>
        <dbReference type="ARBA" id="ARBA00004071"/>
    </source>
</evidence>
<dbReference type="EMBL" id="JACLYZ010000002">
    <property type="protein sequence ID" value="MBM6733948.1"/>
    <property type="molecule type" value="Genomic_DNA"/>
</dbReference>
<evidence type="ECO:0000259" key="8">
    <source>
        <dbReference type="Pfam" id="PF01120"/>
    </source>
</evidence>
<dbReference type="InterPro" id="IPR016286">
    <property type="entry name" value="FUC_metazoa-typ"/>
</dbReference>
<keyword evidence="4 7" id="KW-0732">Signal</keyword>
<proteinExistence type="inferred from homology"/>
<comment type="caution">
    <text evidence="9">The sequence shown here is derived from an EMBL/GenBank/DDBJ whole genome shotgun (WGS) entry which is preliminary data.</text>
</comment>
<evidence type="ECO:0000256" key="2">
    <source>
        <dbReference type="ARBA" id="ARBA00007951"/>
    </source>
</evidence>
<organism evidence="9 10">
    <name type="scientific">Mediterranea massiliensis</name>
    <dbReference type="NCBI Taxonomy" id="1841865"/>
    <lineage>
        <taxon>Bacteria</taxon>
        <taxon>Pseudomonadati</taxon>
        <taxon>Bacteroidota</taxon>
        <taxon>Bacteroidia</taxon>
        <taxon>Bacteroidales</taxon>
        <taxon>Bacteroidaceae</taxon>
        <taxon>Mediterranea</taxon>
    </lineage>
</organism>
<sequence length="631" mass="72830">MKKRFLGACLLSVLVFVQAFGQKGGDEQGLEAPEKFQLEADKEAVQKAYKGWWTKSQANYEERMDWYKKAKFGCFVHWGAYSEQGGIWNGHNLGGYTEHLMRRACIPLDEYKREVIKPFNPTEFNADEWMRNAKDAGMRYFIVTAKHHDGFAMFYSDAYPYDMRMTSYRGRDVMEELRLSAKKYGLKFGFYYSHAFDWECPDAPGNDWDYNNPGGDKEIGGKDWWLERKDFLPHAEKYVLEKAIPQIRELILKYDPDILWFDTPHKLPLYLNVRILEAIREIDKNSKIVINGRLARWSNKNLGDYSNTGDRAAFFPNNETVWESIPTTNESYGYSKVDTIRKSVPFFIRLITTAASKGGNILLNVGPMGNGKWDERDIRIFKGIGDWLKINGEAVYDTQKTSLPIPSWGVMTQRGDTLLYAHVYDWPEDGNLIIGGLRSKIQKAWLLADKDVEIPFHRINRNDYELALPVNAPDTVNTIIAMSLSDIKEPDPVRLLDSQHSNTLYTFDGLLCGKGLSYGDGKPNRNYVTKWVSTSQWIEWPFRLNEPAEYDLYIDYNTQNAISNYGTMRLEIADKVYKIDYSPWPEKKGVKSLYMGRIKMNAGVYQCRLKGEKYVGSQFMGAIAIRLKNSE</sequence>
<dbReference type="PANTHER" id="PTHR10030">
    <property type="entry name" value="ALPHA-L-FUCOSIDASE"/>
    <property type="match status" value="1"/>
</dbReference>
<keyword evidence="10" id="KW-1185">Reference proteome</keyword>
<dbReference type="PRINTS" id="PR00741">
    <property type="entry name" value="GLHYDRLASE29"/>
</dbReference>
<dbReference type="SMART" id="SM00812">
    <property type="entry name" value="Alpha_L_fucos"/>
    <property type="match status" value="1"/>
</dbReference>
<dbReference type="PANTHER" id="PTHR10030:SF37">
    <property type="entry name" value="ALPHA-L-FUCOSIDASE-RELATED"/>
    <property type="match status" value="1"/>
</dbReference>
<keyword evidence="6" id="KW-0326">Glycosidase</keyword>
<evidence type="ECO:0000313" key="9">
    <source>
        <dbReference type="EMBL" id="MBM6733948.1"/>
    </source>
</evidence>
<dbReference type="InterPro" id="IPR013780">
    <property type="entry name" value="Glyco_hydro_b"/>
</dbReference>
<keyword evidence="5" id="KW-0378">Hydrolase</keyword>
<dbReference type="EC" id="3.2.1.51" evidence="3"/>
<accession>A0ABS2DWY2</accession>
<dbReference type="Pfam" id="PF01120">
    <property type="entry name" value="Alpha_L_fucos"/>
    <property type="match status" value="1"/>
</dbReference>
<dbReference type="Proteomes" id="UP000766986">
    <property type="component" value="Unassembled WGS sequence"/>
</dbReference>
<evidence type="ECO:0000256" key="6">
    <source>
        <dbReference type="ARBA" id="ARBA00023295"/>
    </source>
</evidence>
<evidence type="ECO:0000256" key="3">
    <source>
        <dbReference type="ARBA" id="ARBA00012662"/>
    </source>
</evidence>
<dbReference type="RefSeq" id="WP_205094515.1">
    <property type="nucleotide sequence ID" value="NZ_JACLYZ010000002.1"/>
</dbReference>
<dbReference type="InterPro" id="IPR057739">
    <property type="entry name" value="Glyco_hydro_29_N"/>
</dbReference>
<gene>
    <name evidence="9" type="ORF">H7U35_01730</name>
</gene>
<evidence type="ECO:0000256" key="7">
    <source>
        <dbReference type="SAM" id="SignalP"/>
    </source>
</evidence>
<dbReference type="InterPro" id="IPR017853">
    <property type="entry name" value="GH"/>
</dbReference>
<feature type="signal peptide" evidence="7">
    <location>
        <begin position="1"/>
        <end position="21"/>
    </location>
</feature>